<gene>
    <name evidence="1" type="ORF">Lyticum_00550</name>
</gene>
<keyword evidence="2" id="KW-1185">Reference proteome</keyword>
<evidence type="ECO:0000313" key="2">
    <source>
        <dbReference type="Proteomes" id="UP001289135"/>
    </source>
</evidence>
<organism evidence="1 2">
    <name type="scientific">Lyticum sinuosum</name>
    <dbReference type="NCBI Taxonomy" id="1332059"/>
    <lineage>
        <taxon>Bacteria</taxon>
        <taxon>Pseudomonadati</taxon>
        <taxon>Pseudomonadota</taxon>
        <taxon>Alphaproteobacteria</taxon>
        <taxon>Rickettsiales</taxon>
        <taxon>Lyticum</taxon>
    </lineage>
</organism>
<accession>A0AAE4VLE4</accession>
<comment type="caution">
    <text evidence="1">The sequence shown here is derived from an EMBL/GenBank/DDBJ whole genome shotgun (WGS) entry which is preliminary data.</text>
</comment>
<name>A0AAE4VLE4_9RICK</name>
<dbReference type="RefSeq" id="WP_322498805.1">
    <property type="nucleotide sequence ID" value="NZ_JARGYU010000002.1"/>
</dbReference>
<dbReference type="Proteomes" id="UP001289135">
    <property type="component" value="Unassembled WGS sequence"/>
</dbReference>
<dbReference type="AlphaFoldDB" id="A0AAE4VLE4"/>
<dbReference type="EMBL" id="JARGYU010000002">
    <property type="protein sequence ID" value="MDZ5761377.1"/>
    <property type="molecule type" value="Genomic_DNA"/>
</dbReference>
<protein>
    <submittedName>
        <fullName evidence="1">Uncharacterized protein</fullName>
    </submittedName>
</protein>
<proteinExistence type="predicted"/>
<reference evidence="1" key="1">
    <citation type="submission" date="2023-02" db="EMBL/GenBank/DDBJ databases">
        <title>Host association and intracellularity evolved multiple times independently in the Rickettsiales.</title>
        <authorList>
            <person name="Castelli M."/>
            <person name="Nardi T."/>
            <person name="Gammuto L."/>
            <person name="Bellinzona G."/>
            <person name="Sabaneyeva E."/>
            <person name="Potekhin A."/>
            <person name="Serra V."/>
            <person name="Petroni G."/>
            <person name="Sassera D."/>
        </authorList>
    </citation>
    <scope>NUCLEOTIDE SEQUENCE</scope>
    <source>
        <strain evidence="1">USBL-36I1</strain>
    </source>
</reference>
<evidence type="ECO:0000313" key="1">
    <source>
        <dbReference type="EMBL" id="MDZ5761377.1"/>
    </source>
</evidence>
<sequence>MLYKNKNFNNILFKIKKFFIENYQFHNLIIYDKITFLNKSGNEENINCTIAIDINNYNNTQICINNYYYNNNVFKLKDLFISHEIFNQDLTKNKLILPFIKKGISNIVLKGKYYELYKEYREKFHEEKSFCIRTQIIHDFCDHLLMDLNNSFKEKISLKIIFFDIFLKILNYTYSFTKSILSNIFSTIKLGIVNMNNILIHHFYSLKKSINSFSYKKNVELAFDSEFYFINENDIHSFANNTTFTDYTNKILNVEINNNRIKIDGVDITEEKWVVVRKIQQDKNEYVMTNKKFNDKYHLVFKNPDCQKKSNSKITTKSVIDFFVKKYRCQKSISKNKYFDKF</sequence>